<gene>
    <name evidence="4" type="ORF">CGI_10012844</name>
</gene>
<dbReference type="InParanoid" id="K1Q2F0"/>
<dbReference type="GO" id="GO:0005581">
    <property type="term" value="C:collagen trimer"/>
    <property type="evidence" value="ECO:0007669"/>
    <property type="project" value="UniProtKB-KW"/>
</dbReference>
<keyword evidence="2" id="KW-0964">Secreted</keyword>
<dbReference type="HOGENOM" id="CLU_001074_8_3_1"/>
<organism evidence="4">
    <name type="scientific">Magallana gigas</name>
    <name type="common">Pacific oyster</name>
    <name type="synonym">Crassostrea gigas</name>
    <dbReference type="NCBI Taxonomy" id="29159"/>
    <lineage>
        <taxon>Eukaryota</taxon>
        <taxon>Metazoa</taxon>
        <taxon>Spiralia</taxon>
        <taxon>Lophotrochozoa</taxon>
        <taxon>Mollusca</taxon>
        <taxon>Bivalvia</taxon>
        <taxon>Autobranchia</taxon>
        <taxon>Pteriomorphia</taxon>
        <taxon>Ostreida</taxon>
        <taxon>Ostreoidea</taxon>
        <taxon>Ostreidae</taxon>
        <taxon>Magallana</taxon>
    </lineage>
</organism>
<dbReference type="PRINTS" id="PR00007">
    <property type="entry name" value="COMPLEMNTC1Q"/>
</dbReference>
<dbReference type="EMBL" id="JH818263">
    <property type="protein sequence ID" value="EKC28103.1"/>
    <property type="molecule type" value="Genomic_DNA"/>
</dbReference>
<evidence type="ECO:0000256" key="1">
    <source>
        <dbReference type="ARBA" id="ARBA00004613"/>
    </source>
</evidence>
<accession>K1Q2F0</accession>
<dbReference type="InterPro" id="IPR001073">
    <property type="entry name" value="C1q_dom"/>
</dbReference>
<dbReference type="InterPro" id="IPR008983">
    <property type="entry name" value="Tumour_necrosis_fac-like_dom"/>
</dbReference>
<evidence type="ECO:0000256" key="2">
    <source>
        <dbReference type="ARBA" id="ARBA00022525"/>
    </source>
</evidence>
<dbReference type="SMART" id="SM00110">
    <property type="entry name" value="C1Q"/>
    <property type="match status" value="1"/>
</dbReference>
<evidence type="ECO:0000313" key="4">
    <source>
        <dbReference type="EMBL" id="EKC28103.1"/>
    </source>
</evidence>
<dbReference type="PANTHER" id="PTHR22923">
    <property type="entry name" value="CEREBELLIN-RELATED"/>
    <property type="match status" value="1"/>
</dbReference>
<dbReference type="InterPro" id="IPR050822">
    <property type="entry name" value="Cerebellin_Synaptic_Org"/>
</dbReference>
<protein>
    <submittedName>
        <fullName evidence="4">Collagen alpha-2(VIII) chain</fullName>
    </submittedName>
</protein>
<dbReference type="SUPFAM" id="SSF49842">
    <property type="entry name" value="TNF-like"/>
    <property type="match status" value="1"/>
</dbReference>
<sequence>MILDHRVVAFDVRSRDHKENLATKTRIVFETVDLNEGLGYNPSTGIFTAPSGGVYVFFWRILTLKGRDAYTSLVVNGQYKSWNHCTDRYSKTWLPCSKMTIVKLKVGDRVWIEVFNGPAHMQKYTSFSGYKL</sequence>
<dbReference type="PROSITE" id="PS50871">
    <property type="entry name" value="C1Q"/>
    <property type="match status" value="1"/>
</dbReference>
<comment type="subcellular location">
    <subcellularLocation>
        <location evidence="1">Secreted</location>
    </subcellularLocation>
</comment>
<evidence type="ECO:0000256" key="3">
    <source>
        <dbReference type="ARBA" id="ARBA00022729"/>
    </source>
</evidence>
<keyword evidence="3" id="KW-0732">Signal</keyword>
<dbReference type="PANTHER" id="PTHR22923:SF116">
    <property type="entry name" value="C1Q DOMAIN-CONTAINING PROTEIN"/>
    <property type="match status" value="1"/>
</dbReference>
<dbReference type="GO" id="GO:0005576">
    <property type="term" value="C:extracellular region"/>
    <property type="evidence" value="ECO:0007669"/>
    <property type="project" value="UniProtKB-SubCell"/>
</dbReference>
<reference evidence="4" key="1">
    <citation type="journal article" date="2012" name="Nature">
        <title>The oyster genome reveals stress adaptation and complexity of shell formation.</title>
        <authorList>
            <person name="Zhang G."/>
            <person name="Fang X."/>
            <person name="Guo X."/>
            <person name="Li L."/>
            <person name="Luo R."/>
            <person name="Xu F."/>
            <person name="Yang P."/>
            <person name="Zhang L."/>
            <person name="Wang X."/>
            <person name="Qi H."/>
            <person name="Xiong Z."/>
            <person name="Que H."/>
            <person name="Xie Y."/>
            <person name="Holland P.W."/>
            <person name="Paps J."/>
            <person name="Zhu Y."/>
            <person name="Wu F."/>
            <person name="Chen Y."/>
            <person name="Wang J."/>
            <person name="Peng C."/>
            <person name="Meng J."/>
            <person name="Yang L."/>
            <person name="Liu J."/>
            <person name="Wen B."/>
            <person name="Zhang N."/>
            <person name="Huang Z."/>
            <person name="Zhu Q."/>
            <person name="Feng Y."/>
            <person name="Mount A."/>
            <person name="Hedgecock D."/>
            <person name="Xu Z."/>
            <person name="Liu Y."/>
            <person name="Domazet-Loso T."/>
            <person name="Du Y."/>
            <person name="Sun X."/>
            <person name="Zhang S."/>
            <person name="Liu B."/>
            <person name="Cheng P."/>
            <person name="Jiang X."/>
            <person name="Li J."/>
            <person name="Fan D."/>
            <person name="Wang W."/>
            <person name="Fu W."/>
            <person name="Wang T."/>
            <person name="Wang B."/>
            <person name="Zhang J."/>
            <person name="Peng Z."/>
            <person name="Li Y."/>
            <person name="Li N."/>
            <person name="Wang J."/>
            <person name="Chen M."/>
            <person name="He Y."/>
            <person name="Tan F."/>
            <person name="Song X."/>
            <person name="Zheng Q."/>
            <person name="Huang R."/>
            <person name="Yang H."/>
            <person name="Du X."/>
            <person name="Chen L."/>
            <person name="Yang M."/>
            <person name="Gaffney P.M."/>
            <person name="Wang S."/>
            <person name="Luo L."/>
            <person name="She Z."/>
            <person name="Ming Y."/>
            <person name="Huang W."/>
            <person name="Zhang S."/>
            <person name="Huang B."/>
            <person name="Zhang Y."/>
            <person name="Qu T."/>
            <person name="Ni P."/>
            <person name="Miao G."/>
            <person name="Wang J."/>
            <person name="Wang Q."/>
            <person name="Steinberg C.E."/>
            <person name="Wang H."/>
            <person name="Li N."/>
            <person name="Qian L."/>
            <person name="Zhang G."/>
            <person name="Li Y."/>
            <person name="Yang H."/>
            <person name="Liu X."/>
            <person name="Wang J."/>
            <person name="Yin Y."/>
            <person name="Wang J."/>
        </authorList>
    </citation>
    <scope>NUCLEOTIDE SEQUENCE [LARGE SCALE GENOMIC DNA]</scope>
    <source>
        <strain evidence="4">05x7-T-G4-1.051#20</strain>
    </source>
</reference>
<dbReference type="Gene3D" id="2.60.120.40">
    <property type="match status" value="1"/>
</dbReference>
<dbReference type="AlphaFoldDB" id="K1Q2F0"/>
<keyword evidence="4" id="KW-0176">Collagen</keyword>
<proteinExistence type="predicted"/>
<name>K1Q2F0_MAGGI</name>
<dbReference type="Pfam" id="PF00386">
    <property type="entry name" value="C1q"/>
    <property type="match status" value="1"/>
</dbReference>